<comment type="caution">
    <text evidence="1">The sequence shown here is derived from an EMBL/GenBank/DDBJ whole genome shotgun (WGS) entry which is preliminary data.</text>
</comment>
<sequence length="232" mass="25220">MIISQPGLARPPPPLTPLTQRDIASPVSLAITIMPTFSSPSPPVATRAIDDTRPLPSAQVTASPSSNRPPPALIPAKSTTVAKPISGPPPVAKERAGSSPPNKSIDREVFDQVLELDEEDEMFSKDMVDAYFVQADKTFNDMDAALTRKDLSELSALGHFLKGSSAALGVSRVQSSCEKIQHLGHLREDAENLTEAEAIVKITKSLARAREEYVEAKTWLDWFYTSYHPGEE</sequence>
<reference evidence="1" key="1">
    <citation type="submission" date="2021-03" db="EMBL/GenBank/DDBJ databases">
        <title>Evolutionary priming and transition to the ectomycorrhizal habit in an iconic lineage of mushroom-forming fungi: is preadaptation a requirement?</title>
        <authorList>
            <consortium name="DOE Joint Genome Institute"/>
            <person name="Looney B.P."/>
            <person name="Miyauchi S."/>
            <person name="Morin E."/>
            <person name="Drula E."/>
            <person name="Courty P.E."/>
            <person name="Chicoki N."/>
            <person name="Fauchery L."/>
            <person name="Kohler A."/>
            <person name="Kuo A."/>
            <person name="LaButti K."/>
            <person name="Pangilinan J."/>
            <person name="Lipzen A."/>
            <person name="Riley R."/>
            <person name="Andreopoulos W."/>
            <person name="He G."/>
            <person name="Johnson J."/>
            <person name="Barry K.W."/>
            <person name="Grigoriev I.V."/>
            <person name="Nagy L."/>
            <person name="Hibbett D."/>
            <person name="Henrissat B."/>
            <person name="Matheny P.B."/>
            <person name="Labbe J."/>
            <person name="Martin A.F."/>
        </authorList>
    </citation>
    <scope>NUCLEOTIDE SEQUENCE</scope>
    <source>
        <strain evidence="1">BPL698</strain>
    </source>
</reference>
<organism evidence="1 2">
    <name type="scientific">Russula earlei</name>
    <dbReference type="NCBI Taxonomy" id="71964"/>
    <lineage>
        <taxon>Eukaryota</taxon>
        <taxon>Fungi</taxon>
        <taxon>Dikarya</taxon>
        <taxon>Basidiomycota</taxon>
        <taxon>Agaricomycotina</taxon>
        <taxon>Agaricomycetes</taxon>
        <taxon>Russulales</taxon>
        <taxon>Russulaceae</taxon>
        <taxon>Russula</taxon>
    </lineage>
</organism>
<evidence type="ECO:0000313" key="1">
    <source>
        <dbReference type="EMBL" id="KAI9462635.1"/>
    </source>
</evidence>
<proteinExistence type="predicted"/>
<gene>
    <name evidence="1" type="ORF">F5148DRAFT_1213234</name>
</gene>
<evidence type="ECO:0000313" key="2">
    <source>
        <dbReference type="Proteomes" id="UP001207468"/>
    </source>
</evidence>
<dbReference type="Proteomes" id="UP001207468">
    <property type="component" value="Unassembled WGS sequence"/>
</dbReference>
<accession>A0ACC0U491</accession>
<protein>
    <submittedName>
        <fullName evidence="1">Histidine-phosphotransfer domain HPT domain-containing protein</fullName>
    </submittedName>
</protein>
<keyword evidence="2" id="KW-1185">Reference proteome</keyword>
<dbReference type="EMBL" id="JAGFNK010000167">
    <property type="protein sequence ID" value="KAI9462635.1"/>
    <property type="molecule type" value="Genomic_DNA"/>
</dbReference>
<name>A0ACC0U491_9AGAM</name>